<dbReference type="PROSITE" id="PS51257">
    <property type="entry name" value="PROKAR_LIPOPROTEIN"/>
    <property type="match status" value="1"/>
</dbReference>
<dbReference type="RefSeq" id="WP_003781681.1">
    <property type="nucleotide sequence ID" value="NZ_GL870929.1"/>
</dbReference>
<evidence type="ECO:0000313" key="2">
    <source>
        <dbReference type="EMBL" id="EGC18013.1"/>
    </source>
</evidence>
<dbReference type="STRING" id="888741.HMPREF9098_0566"/>
<evidence type="ECO:0000256" key="1">
    <source>
        <dbReference type="SAM" id="SignalP"/>
    </source>
</evidence>
<gene>
    <name evidence="2" type="ORF">HMPREF9098_0566</name>
</gene>
<dbReference type="EMBL" id="AEWV01000008">
    <property type="protein sequence ID" value="EGC18013.1"/>
    <property type="molecule type" value="Genomic_DNA"/>
</dbReference>
<dbReference type="AlphaFoldDB" id="F0EXI2"/>
<dbReference type="HOGENOM" id="CLU_1600131_0_0_4"/>
<sequence>MKPPILPLAVFLLAACPAPQAADKASSPAENPAMPNEAVSIPQMRANAEERPAAYDYHNAAYWAYELKRRGEPLPPHLQKVLDEEQFVPDQPVSTASTYYLRPERVAELTAKAENGDRRAAERLYWFYLFVGPEPGKTDPQAVEYWRKKAGIEE</sequence>
<name>F0EXI2_9NEIS</name>
<feature type="signal peptide" evidence="1">
    <location>
        <begin position="1"/>
        <end position="21"/>
    </location>
</feature>
<accession>F0EXI2</accession>
<reference evidence="2 3" key="1">
    <citation type="submission" date="2011-01" db="EMBL/GenBank/DDBJ databases">
        <authorList>
            <person name="Muzny D."/>
            <person name="Qin X."/>
            <person name="Deng J."/>
            <person name="Jiang H."/>
            <person name="Liu Y."/>
            <person name="Qu J."/>
            <person name="Song X.-Z."/>
            <person name="Zhang L."/>
            <person name="Thornton R."/>
            <person name="Coyle M."/>
            <person name="Francisco L."/>
            <person name="Jackson L."/>
            <person name="Javaid M."/>
            <person name="Korchina V."/>
            <person name="Kovar C."/>
            <person name="Mata R."/>
            <person name="Mathew T."/>
            <person name="Ngo R."/>
            <person name="Nguyen L."/>
            <person name="Nguyen N."/>
            <person name="Okwuonu G."/>
            <person name="Ongeri F."/>
            <person name="Pham C."/>
            <person name="Simmons D."/>
            <person name="Wilczek-Boney K."/>
            <person name="Hale W."/>
            <person name="Jakkamsetti A."/>
            <person name="Pham P."/>
            <person name="Ruth R."/>
            <person name="San Lucas F."/>
            <person name="Warren J."/>
            <person name="Zhang J."/>
            <person name="Zhao Z."/>
            <person name="Zhou C."/>
            <person name="Zhu D."/>
            <person name="Lee S."/>
            <person name="Bess C."/>
            <person name="Blankenburg K."/>
            <person name="Forbes L."/>
            <person name="Fu Q."/>
            <person name="Gubbala S."/>
            <person name="Hirani K."/>
            <person name="Jayaseelan J.C."/>
            <person name="Lara F."/>
            <person name="Munidasa M."/>
            <person name="Palculict T."/>
            <person name="Patil S."/>
            <person name="Pu L.-L."/>
            <person name="Saada N."/>
            <person name="Tang L."/>
            <person name="Weissenberger G."/>
            <person name="Zhu Y."/>
            <person name="Hemphill L."/>
            <person name="Shang Y."/>
            <person name="Youmans B."/>
            <person name="Ayvaz T."/>
            <person name="Ross M."/>
            <person name="Santibanez J."/>
            <person name="Aqrawi P."/>
            <person name="Gross S."/>
            <person name="Joshi V."/>
            <person name="Fowler G."/>
            <person name="Nazareth L."/>
            <person name="Reid J."/>
            <person name="Worley K."/>
            <person name="Petrosino J."/>
            <person name="Highlander S."/>
            <person name="Gibbs R."/>
        </authorList>
    </citation>
    <scope>NUCLEOTIDE SEQUENCE [LARGE SCALE GENOMIC DNA]</scope>
    <source>
        <strain evidence="2 3">ATCC 33394</strain>
    </source>
</reference>
<keyword evidence="3" id="KW-1185">Reference proteome</keyword>
<keyword evidence="1" id="KW-0732">Signal</keyword>
<evidence type="ECO:0008006" key="4">
    <source>
        <dbReference type="Google" id="ProtNLM"/>
    </source>
</evidence>
<dbReference type="Proteomes" id="UP000004088">
    <property type="component" value="Unassembled WGS sequence"/>
</dbReference>
<protein>
    <recommendedName>
        <fullName evidence="4">Sel1 repeat protein</fullName>
    </recommendedName>
</protein>
<feature type="chain" id="PRO_5003251878" description="Sel1 repeat protein" evidence="1">
    <location>
        <begin position="22"/>
        <end position="154"/>
    </location>
</feature>
<organism evidence="2 3">
    <name type="scientific">Kingella denitrificans ATCC 33394</name>
    <dbReference type="NCBI Taxonomy" id="888741"/>
    <lineage>
        <taxon>Bacteria</taxon>
        <taxon>Pseudomonadati</taxon>
        <taxon>Pseudomonadota</taxon>
        <taxon>Betaproteobacteria</taxon>
        <taxon>Neisseriales</taxon>
        <taxon>Neisseriaceae</taxon>
        <taxon>Kingella</taxon>
    </lineage>
</organism>
<proteinExistence type="predicted"/>
<evidence type="ECO:0000313" key="3">
    <source>
        <dbReference type="Proteomes" id="UP000004088"/>
    </source>
</evidence>
<comment type="caution">
    <text evidence="2">The sequence shown here is derived from an EMBL/GenBank/DDBJ whole genome shotgun (WGS) entry which is preliminary data.</text>
</comment>